<evidence type="ECO:0000256" key="2">
    <source>
        <dbReference type="SAM" id="MobiDB-lite"/>
    </source>
</evidence>
<dbReference type="EMBL" id="MTKT01000826">
    <property type="protein sequence ID" value="OWM87190.1"/>
    <property type="molecule type" value="Genomic_DNA"/>
</dbReference>
<keyword evidence="1" id="KW-0343">GTPase activation</keyword>
<evidence type="ECO:0000259" key="3">
    <source>
        <dbReference type="PROSITE" id="PS50108"/>
    </source>
</evidence>
<dbReference type="InterPro" id="IPR000095">
    <property type="entry name" value="CRIB_dom"/>
</dbReference>
<reference evidence="5" key="2">
    <citation type="submission" date="2017-06" db="EMBL/GenBank/DDBJ databases">
        <title>The pomegranate genome and the genomics of punicalagin biosynthesis.</title>
        <authorList>
            <person name="Xu C."/>
        </authorList>
    </citation>
    <scope>NUCLEOTIDE SEQUENCE [LARGE SCALE GENOMIC DNA]</scope>
    <source>
        <tissue evidence="5">Fresh leaf</tissue>
    </source>
</reference>
<evidence type="ECO:0000313" key="8">
    <source>
        <dbReference type="RefSeq" id="XP_031375026.1"/>
    </source>
</evidence>
<dbReference type="SMART" id="SM00285">
    <property type="entry name" value="PBD"/>
    <property type="match status" value="1"/>
</dbReference>
<evidence type="ECO:0000256" key="1">
    <source>
        <dbReference type="ARBA" id="ARBA00022468"/>
    </source>
</evidence>
<dbReference type="Proteomes" id="UP000515151">
    <property type="component" value="Chromosome 8"/>
</dbReference>
<reference evidence="8 9" key="4">
    <citation type="submission" date="2025-04" db="UniProtKB">
        <authorList>
            <consortium name="RefSeq"/>
        </authorList>
    </citation>
    <scope>IDENTIFICATION</scope>
    <source>
        <tissue evidence="8 9">Leaf</tissue>
    </source>
</reference>
<organism evidence="5 6">
    <name type="scientific">Punica granatum</name>
    <name type="common">Pomegranate</name>
    <dbReference type="NCBI Taxonomy" id="22663"/>
    <lineage>
        <taxon>Eukaryota</taxon>
        <taxon>Viridiplantae</taxon>
        <taxon>Streptophyta</taxon>
        <taxon>Embryophyta</taxon>
        <taxon>Tracheophyta</taxon>
        <taxon>Spermatophyta</taxon>
        <taxon>Magnoliopsida</taxon>
        <taxon>eudicotyledons</taxon>
        <taxon>Gunneridae</taxon>
        <taxon>Pentapetalae</taxon>
        <taxon>rosids</taxon>
        <taxon>malvids</taxon>
        <taxon>Myrtales</taxon>
        <taxon>Lythraceae</taxon>
        <taxon>Punica</taxon>
    </lineage>
</organism>
<dbReference type="Gene3D" id="1.10.555.10">
    <property type="entry name" value="Rho GTPase activation protein"/>
    <property type="match status" value="1"/>
</dbReference>
<feature type="domain" description="Rho-GAP" evidence="4">
    <location>
        <begin position="120"/>
        <end position="301"/>
    </location>
</feature>
<dbReference type="OrthoDB" id="185175at2759"/>
<evidence type="ECO:0000259" key="4">
    <source>
        <dbReference type="PROSITE" id="PS50238"/>
    </source>
</evidence>
<gene>
    <name evidence="9" type="primary">LOC116190374</name>
    <name evidence="8" type="synonym">LOC116189485</name>
    <name evidence="5" type="ORF">CDL15_Pgr010222</name>
</gene>
<sequence>MTGLVMVTKGGGCGGGGSAKRAKTAGPSSMEEEEEGQVSVVEVLLSALRKSMASCRVERGDDGVVPAVHQHHMEIGWPTNVRHITHVTFDRFQGFLGLPVEFEVEVPSRAPSASVSVFGVSAESMQCSFDSKGNSVPSILLLMQERLYSQGGLKAEGIFRINPENSQEEHLRDQLNRGILPDDIDVHCLAGLIKAWFRELPSGVLDGLSPEQVLQCNTEEESVELVKQLKPTDAALLNWAVELMADVVEEEESNKMNARNIAMVFAPNMTQMSDPLTALMHAVQVMNLLKTLIMKTLREREEAASGGYSPMSSRSSNQRSEYNYDSQQEEMDTSCELRGGPASDYEDDQADNYCSTEEEEEVEEEEIGSLGEVEECFLRRLDETETTAPSGNSFLKKQTSEDSQSLESCSAVNAESGISLTDSAQNGTSLLTTTSDGEEDSGTSRLISESRIVDLKTQMKEPEVIRDEQMVESSSPVPILV</sequence>
<feature type="compositionally biased region" description="Gly residues" evidence="2">
    <location>
        <begin position="9"/>
        <end position="18"/>
    </location>
</feature>
<reference evidence="6" key="1">
    <citation type="journal article" date="2017" name="Plant J.">
        <title>The pomegranate (Punica granatum L.) genome and the genomics of punicalagin biosynthesis.</title>
        <authorList>
            <person name="Qin G."/>
            <person name="Xu C."/>
            <person name="Ming R."/>
            <person name="Tang H."/>
            <person name="Guyot R."/>
            <person name="Kramer E.M."/>
            <person name="Hu Y."/>
            <person name="Yi X."/>
            <person name="Qi Y."/>
            <person name="Xu X."/>
            <person name="Gao Z."/>
            <person name="Pan H."/>
            <person name="Jian J."/>
            <person name="Tian Y."/>
            <person name="Yue Z."/>
            <person name="Xu Y."/>
        </authorList>
    </citation>
    <scope>NUCLEOTIDE SEQUENCE [LARGE SCALE GENOMIC DNA]</scope>
    <source>
        <strain evidence="6">cv. Dabenzi</strain>
    </source>
</reference>
<protein>
    <submittedName>
        <fullName evidence="8 9">Rho GTPase-activating protein 2</fullName>
    </submittedName>
</protein>
<reference evidence="7" key="3">
    <citation type="journal article" date="2020" name="Plant Biotechnol. J.">
        <title>The pomegranate (Punica granatum L.) draft genome dissects genetic divergence between soft- and hard-seeded cultivars.</title>
        <authorList>
            <person name="Luo X."/>
            <person name="Li H."/>
            <person name="Wu Z."/>
            <person name="Yao W."/>
            <person name="Zhao P."/>
            <person name="Cao D."/>
            <person name="Yu H."/>
            <person name="Li K."/>
            <person name="Poudel K."/>
            <person name="Zhao D."/>
            <person name="Zhang F."/>
            <person name="Xia X."/>
            <person name="Chen L."/>
            <person name="Wang Q."/>
            <person name="Jing D."/>
            <person name="Cao S."/>
        </authorList>
    </citation>
    <scope>NUCLEOTIDE SEQUENCE [LARGE SCALE GENOMIC DNA]</scope>
</reference>
<keyword evidence="7" id="KW-1185">Reference proteome</keyword>
<dbReference type="FunFam" id="1.10.555.10:FF:000046">
    <property type="entry name" value="Rho GTPase-activating protein 5"/>
    <property type="match status" value="1"/>
</dbReference>
<dbReference type="Gene3D" id="3.90.810.10">
    <property type="entry name" value="CRIB domain"/>
    <property type="match status" value="1"/>
</dbReference>
<dbReference type="PANTHER" id="PTHR23177">
    <property type="entry name" value="MKIAA1688 PROTEIN"/>
    <property type="match status" value="1"/>
</dbReference>
<feature type="compositionally biased region" description="Low complexity" evidence="2">
    <location>
        <begin position="305"/>
        <end position="320"/>
    </location>
</feature>
<dbReference type="InterPro" id="IPR000198">
    <property type="entry name" value="RhoGAP_dom"/>
</dbReference>
<feature type="compositionally biased region" description="Acidic residues" evidence="2">
    <location>
        <begin position="344"/>
        <end position="375"/>
    </location>
</feature>
<dbReference type="CDD" id="cd00132">
    <property type="entry name" value="CRIB"/>
    <property type="match status" value="1"/>
</dbReference>
<dbReference type="Pfam" id="PF00786">
    <property type="entry name" value="PBD"/>
    <property type="match status" value="1"/>
</dbReference>
<dbReference type="CDD" id="cd00159">
    <property type="entry name" value="RhoGAP"/>
    <property type="match status" value="1"/>
</dbReference>
<dbReference type="GO" id="GO:0007165">
    <property type="term" value="P:signal transduction"/>
    <property type="evidence" value="ECO:0007669"/>
    <property type="project" value="InterPro"/>
</dbReference>
<dbReference type="PROSITE" id="PS50238">
    <property type="entry name" value="RHOGAP"/>
    <property type="match status" value="1"/>
</dbReference>
<evidence type="ECO:0000313" key="9">
    <source>
        <dbReference type="RefSeq" id="XP_031375918.1"/>
    </source>
</evidence>
<dbReference type="SUPFAM" id="SSF48350">
    <property type="entry name" value="GTPase activation domain, GAP"/>
    <property type="match status" value="1"/>
</dbReference>
<dbReference type="AlphaFoldDB" id="A0A218XQS2"/>
<dbReference type="InterPro" id="IPR036936">
    <property type="entry name" value="CRIB_dom_sf"/>
</dbReference>
<accession>A0A218XQS2</accession>
<proteinExistence type="predicted"/>
<dbReference type="PANTHER" id="PTHR23177:SF35">
    <property type="entry name" value="RHO GTPASE-ACTIVATING PROTEIN GACA"/>
    <property type="match status" value="1"/>
</dbReference>
<feature type="compositionally biased region" description="Polar residues" evidence="2">
    <location>
        <begin position="386"/>
        <end position="435"/>
    </location>
</feature>
<evidence type="ECO:0000313" key="5">
    <source>
        <dbReference type="EMBL" id="OWM87190.1"/>
    </source>
</evidence>
<dbReference type="PROSITE" id="PS50108">
    <property type="entry name" value="CRIB"/>
    <property type="match status" value="1"/>
</dbReference>
<dbReference type="Proteomes" id="UP000197138">
    <property type="component" value="Unassembled WGS sequence"/>
</dbReference>
<dbReference type="RefSeq" id="XP_031375918.1">
    <property type="nucleotide sequence ID" value="XM_031520058.1"/>
</dbReference>
<dbReference type="SMART" id="SM00324">
    <property type="entry name" value="RhoGAP"/>
    <property type="match status" value="1"/>
</dbReference>
<dbReference type="InterPro" id="IPR008936">
    <property type="entry name" value="Rho_GTPase_activation_prot"/>
</dbReference>
<feature type="region of interest" description="Disordered" evidence="2">
    <location>
        <begin position="9"/>
        <end position="35"/>
    </location>
</feature>
<dbReference type="InterPro" id="IPR044785">
    <property type="entry name" value="RopGAP1-5"/>
</dbReference>
<dbReference type="GeneID" id="116190374"/>
<evidence type="ECO:0000313" key="6">
    <source>
        <dbReference type="Proteomes" id="UP000197138"/>
    </source>
</evidence>
<evidence type="ECO:0000313" key="7">
    <source>
        <dbReference type="Proteomes" id="UP000515151"/>
    </source>
</evidence>
<dbReference type="Pfam" id="PF00620">
    <property type="entry name" value="RhoGAP"/>
    <property type="match status" value="1"/>
</dbReference>
<dbReference type="GO" id="GO:0005096">
    <property type="term" value="F:GTPase activator activity"/>
    <property type="evidence" value="ECO:0007669"/>
    <property type="project" value="UniProtKB-KW"/>
</dbReference>
<feature type="region of interest" description="Disordered" evidence="2">
    <location>
        <begin position="303"/>
        <end position="450"/>
    </location>
</feature>
<dbReference type="RefSeq" id="XP_031375026.1">
    <property type="nucleotide sequence ID" value="XM_031519166.1"/>
</dbReference>
<feature type="domain" description="CRIB" evidence="3">
    <location>
        <begin position="75"/>
        <end position="88"/>
    </location>
</feature>
<name>A0A218XQS2_PUNGR</name>